<sequence>MSAIAPLSSPAMAPDASGGELAGKHILVALSGGIAGYKIAQLVRDLGRAGATVQVMMSDAAQRFITPLTLQTLSGREVITSSWQGRAGLDGNAMPHINATREADLMLVAPASANTLAQIALGLSDSLIGLTALARPPGCPLAVAPAMNREMWANPATQRHVRQLAADGIALWGPASGDQACGETGDGRMIEPAELLERCIAALTPKTLAGRRVLVSAGPSFEALDPVRGLTNRSSGKMGFAIARAAAQAGAEVTLLAGPVSLPTPVGVRRVDFSSAQQLLDAALPLADQNDVFIATAAVADWRPVEVSTHKIKKAPGSAPPAVAMTENPDVLATLAALPRARSGQLYCVGFAAESQNLVELASAKRLRKGIPLIVGNLGPDTFGRDDNSLTLIDASGAQTWPTASKTALARRLVDEIARRLPPSSTAS</sequence>
<name>A0ACC6P4Z6_9BURK</name>
<evidence type="ECO:0000313" key="2">
    <source>
        <dbReference type="Proteomes" id="UP001364695"/>
    </source>
</evidence>
<keyword evidence="2" id="KW-1185">Reference proteome</keyword>
<comment type="caution">
    <text evidence="1">The sequence shown here is derived from an EMBL/GenBank/DDBJ whole genome shotgun (WGS) entry which is preliminary data.</text>
</comment>
<keyword evidence="1" id="KW-0456">Lyase</keyword>
<proteinExistence type="predicted"/>
<dbReference type="EMBL" id="JAWDIE010000016">
    <property type="protein sequence ID" value="MEJ7138904.1"/>
    <property type="molecule type" value="Genomic_DNA"/>
</dbReference>
<accession>A0ACC6P4Z6</accession>
<dbReference type="EC" id="6.3.2.5" evidence="1"/>
<dbReference type="EC" id="4.1.1.36" evidence="1"/>
<evidence type="ECO:0000313" key="1">
    <source>
        <dbReference type="EMBL" id="MEJ7138904.1"/>
    </source>
</evidence>
<organism evidence="1 2">
    <name type="scientific">Amphibiibacter pelophylacis</name>
    <dbReference type="NCBI Taxonomy" id="1799477"/>
    <lineage>
        <taxon>Bacteria</taxon>
        <taxon>Pseudomonadati</taxon>
        <taxon>Pseudomonadota</taxon>
        <taxon>Betaproteobacteria</taxon>
        <taxon>Burkholderiales</taxon>
        <taxon>Sphaerotilaceae</taxon>
        <taxon>Amphibiibacter</taxon>
    </lineage>
</organism>
<keyword evidence="1" id="KW-0436">Ligase</keyword>
<protein>
    <submittedName>
        <fullName evidence="1">Bifunctional phosphopantothenoylcysteine decarboxylase/phosphopantothenate--cysteine ligase CoaBC</fullName>
        <ecNumber evidence="1">4.1.1.36</ecNumber>
        <ecNumber evidence="1">6.3.2.5</ecNumber>
    </submittedName>
</protein>
<reference evidence="1" key="1">
    <citation type="submission" date="2023-10" db="EMBL/GenBank/DDBJ databases">
        <title>Amphibacter perezi, gen. nov., sp. nov. a novel taxa of the family Comamonadaceae, class Betaproteobacteria isolated from the skin microbiota of Pelophylax perezi from different populations.</title>
        <authorList>
            <person name="Costa S."/>
            <person name="Proenca D.N."/>
            <person name="Lopes I."/>
            <person name="Morais P.V."/>
        </authorList>
    </citation>
    <scope>NUCLEOTIDE SEQUENCE</scope>
    <source>
        <strain evidence="1">SL12-8</strain>
    </source>
</reference>
<gene>
    <name evidence="1" type="primary">coaBC</name>
    <name evidence="1" type="ORF">RV045_10770</name>
</gene>
<dbReference type="Proteomes" id="UP001364695">
    <property type="component" value="Unassembled WGS sequence"/>
</dbReference>